<evidence type="ECO:0000256" key="1">
    <source>
        <dbReference type="ARBA" id="ARBA00022737"/>
    </source>
</evidence>
<dbReference type="InterPro" id="IPR051165">
    <property type="entry name" value="Multifunctional_ANK_Repeat"/>
</dbReference>
<dbReference type="PROSITE" id="PS50088">
    <property type="entry name" value="ANK_REPEAT"/>
    <property type="match status" value="3"/>
</dbReference>
<keyword evidence="5" id="KW-1185">Reference proteome</keyword>
<evidence type="ECO:0000256" key="3">
    <source>
        <dbReference type="PROSITE-ProRule" id="PRU00023"/>
    </source>
</evidence>
<dbReference type="EMBL" id="CAJNNV010027717">
    <property type="protein sequence ID" value="CAE8621355.1"/>
    <property type="molecule type" value="Genomic_DNA"/>
</dbReference>
<dbReference type="OrthoDB" id="539213at2759"/>
<gene>
    <name evidence="4" type="ORF">PGLA1383_LOCUS38878</name>
</gene>
<dbReference type="Pfam" id="PF00023">
    <property type="entry name" value="Ank"/>
    <property type="match status" value="1"/>
</dbReference>
<dbReference type="Gene3D" id="1.25.40.20">
    <property type="entry name" value="Ankyrin repeat-containing domain"/>
    <property type="match status" value="4"/>
</dbReference>
<evidence type="ECO:0008006" key="6">
    <source>
        <dbReference type="Google" id="ProtNLM"/>
    </source>
</evidence>
<keyword evidence="1" id="KW-0677">Repeat</keyword>
<reference evidence="4" key="1">
    <citation type="submission" date="2021-02" db="EMBL/GenBank/DDBJ databases">
        <authorList>
            <person name="Dougan E. K."/>
            <person name="Rhodes N."/>
            <person name="Thang M."/>
            <person name="Chan C."/>
        </authorList>
    </citation>
    <scope>NUCLEOTIDE SEQUENCE</scope>
</reference>
<dbReference type="SMART" id="SM00248">
    <property type="entry name" value="ANK"/>
    <property type="match status" value="9"/>
</dbReference>
<feature type="non-terminal residue" evidence="4">
    <location>
        <position position="1"/>
    </location>
</feature>
<dbReference type="SUPFAM" id="SSF48403">
    <property type="entry name" value="Ankyrin repeat"/>
    <property type="match status" value="2"/>
</dbReference>
<protein>
    <recommendedName>
        <fullName evidence="6">Ankyrin repeat protein</fullName>
    </recommendedName>
</protein>
<feature type="non-terminal residue" evidence="4">
    <location>
        <position position="476"/>
    </location>
</feature>
<feature type="repeat" description="ANK" evidence="3">
    <location>
        <begin position="15"/>
        <end position="47"/>
    </location>
</feature>
<evidence type="ECO:0000256" key="2">
    <source>
        <dbReference type="ARBA" id="ARBA00023043"/>
    </source>
</evidence>
<organism evidence="4 5">
    <name type="scientific">Polarella glacialis</name>
    <name type="common">Dinoflagellate</name>
    <dbReference type="NCBI Taxonomy" id="89957"/>
    <lineage>
        <taxon>Eukaryota</taxon>
        <taxon>Sar</taxon>
        <taxon>Alveolata</taxon>
        <taxon>Dinophyceae</taxon>
        <taxon>Suessiales</taxon>
        <taxon>Suessiaceae</taxon>
        <taxon>Polarella</taxon>
    </lineage>
</organism>
<feature type="repeat" description="ANK" evidence="3">
    <location>
        <begin position="280"/>
        <end position="312"/>
    </location>
</feature>
<dbReference type="PROSITE" id="PS50297">
    <property type="entry name" value="ANK_REP_REGION"/>
    <property type="match status" value="1"/>
</dbReference>
<keyword evidence="2 3" id="KW-0040">ANK repeat</keyword>
<dbReference type="Pfam" id="PF12796">
    <property type="entry name" value="Ank_2"/>
    <property type="match status" value="3"/>
</dbReference>
<feature type="repeat" description="ANK" evidence="3">
    <location>
        <begin position="207"/>
        <end position="239"/>
    </location>
</feature>
<evidence type="ECO:0000313" key="5">
    <source>
        <dbReference type="Proteomes" id="UP000654075"/>
    </source>
</evidence>
<sequence length="476" mass="49167">LLLQARCSTNARRFDGKTALMVAAEAGRSELVPLLAGNKADLEAQADNGSTALSVSLAAQHLGTLEALASAGCDLNTPLATAAGGALCAPLVAAAVSGDLEVLKLLVRCRASLDPVSLALIPQDRQSLGKKATSRAFLPAMDVVSAVAAAAAVGRWPVVRLLVELAANPDAGSKVGTALILAAKAGELATVNFLCASGAALNAVDASGRTALCWAASAGHLEMLKALSAAKADLDFSASGSDLSEWGELVPLVAASSLRKWAAVQLLLELGASTDGRDGLGRTALILAAAQGQVKTVCSLLQRHARLEVRGDDGETALAAAAREKQWQVLQGPQSAPAGRRRLAEARADLEASQWDAISQSACLCLGEAKDTMLHLAKHGANLEVAGNGGRTVLMLVADCGQDDVAWTLLQCRACPNATDDKAETALLRACNRQLTGMMRILWEGGASIESAVRQSRIPAMGVLLRRWSGEVVDDM</sequence>
<dbReference type="PANTHER" id="PTHR24123:SF33">
    <property type="entry name" value="PROTEIN HOS4"/>
    <property type="match status" value="1"/>
</dbReference>
<dbReference type="AlphaFoldDB" id="A0A813GF88"/>
<dbReference type="PANTHER" id="PTHR24123">
    <property type="entry name" value="ANKYRIN REPEAT-CONTAINING"/>
    <property type="match status" value="1"/>
</dbReference>
<name>A0A813GF88_POLGL</name>
<dbReference type="InterPro" id="IPR002110">
    <property type="entry name" value="Ankyrin_rpt"/>
</dbReference>
<accession>A0A813GF88</accession>
<proteinExistence type="predicted"/>
<dbReference type="InterPro" id="IPR036770">
    <property type="entry name" value="Ankyrin_rpt-contain_sf"/>
</dbReference>
<comment type="caution">
    <text evidence="4">The sequence shown here is derived from an EMBL/GenBank/DDBJ whole genome shotgun (WGS) entry which is preliminary data.</text>
</comment>
<dbReference type="Proteomes" id="UP000654075">
    <property type="component" value="Unassembled WGS sequence"/>
</dbReference>
<evidence type="ECO:0000313" key="4">
    <source>
        <dbReference type="EMBL" id="CAE8621355.1"/>
    </source>
</evidence>